<evidence type="ECO:0000256" key="7">
    <source>
        <dbReference type="ARBA" id="ARBA00022777"/>
    </source>
</evidence>
<feature type="binding site" evidence="11">
    <location>
        <position position="225"/>
    </location>
    <ligand>
        <name>Mg(2+)</name>
        <dbReference type="ChEBI" id="CHEBI:18420"/>
    </ligand>
</feature>
<feature type="active site" description="Proton acceptor" evidence="11">
    <location>
        <position position="220"/>
    </location>
</feature>
<feature type="active site" evidence="11">
    <location>
        <position position="237"/>
    </location>
</feature>
<organism evidence="13 14">
    <name type="scientific">Rubrivivax rivuli</name>
    <dbReference type="NCBI Taxonomy" id="1862385"/>
    <lineage>
        <taxon>Bacteria</taxon>
        <taxon>Pseudomonadati</taxon>
        <taxon>Pseudomonadota</taxon>
        <taxon>Betaproteobacteria</taxon>
        <taxon>Burkholderiales</taxon>
        <taxon>Sphaerotilaceae</taxon>
        <taxon>Rubrivivax</taxon>
    </lineage>
</organism>
<feature type="site" description="ATP" evidence="11">
    <location>
        <position position="35"/>
    </location>
</feature>
<evidence type="ECO:0000256" key="1">
    <source>
        <dbReference type="ARBA" id="ARBA00022490"/>
    </source>
</evidence>
<comment type="cofactor">
    <cofactor evidence="11">
        <name>Mg(2+)</name>
        <dbReference type="ChEBI" id="CHEBI:18420"/>
    </cofactor>
</comment>
<dbReference type="OrthoDB" id="5392197at2"/>
<keyword evidence="14" id="KW-1185">Reference proteome</keyword>
<reference evidence="13 14" key="1">
    <citation type="submission" date="2019-01" db="EMBL/GenBank/DDBJ databases">
        <authorList>
            <person name="Chen W.-M."/>
        </authorList>
    </citation>
    <scope>NUCLEOTIDE SEQUENCE [LARGE SCALE GENOMIC DNA]</scope>
    <source>
        <strain evidence="13 14">KYPY4</strain>
    </source>
</reference>
<dbReference type="Gene3D" id="1.10.510.10">
    <property type="entry name" value="Transferase(Phosphotransferase) domain 1"/>
    <property type="match status" value="1"/>
</dbReference>
<evidence type="ECO:0000313" key="14">
    <source>
        <dbReference type="Proteomes" id="UP000285575"/>
    </source>
</evidence>
<keyword evidence="4 11" id="KW-0808">Transferase</keyword>
<evidence type="ECO:0000256" key="9">
    <source>
        <dbReference type="ARBA" id="ARBA00022842"/>
    </source>
</evidence>
<feature type="binding site" evidence="11">
    <location>
        <position position="237"/>
    </location>
    <ligand>
        <name>Mg(2+)</name>
        <dbReference type="ChEBI" id="CHEBI:18420"/>
    </ligand>
</feature>
<keyword evidence="9 11" id="KW-0460">Magnesium</keyword>
<keyword evidence="5 11" id="KW-0479">Metal-binding</keyword>
<dbReference type="AlphaFoldDB" id="A0A437RM08"/>
<feature type="domain" description="Aminoglycoside phosphotransferase" evidence="12">
    <location>
        <begin position="34"/>
        <end position="284"/>
    </location>
</feature>
<dbReference type="PANTHER" id="PTHR39573">
    <property type="entry name" value="STRESS RESPONSE KINASE A"/>
    <property type="match status" value="1"/>
</dbReference>
<keyword evidence="2 11" id="KW-0723">Serine/threonine-protein kinase</keyword>
<dbReference type="GO" id="GO:0000287">
    <property type="term" value="F:magnesium ion binding"/>
    <property type="evidence" value="ECO:0007669"/>
    <property type="project" value="UniProtKB-UniRule"/>
</dbReference>
<comment type="function">
    <text evidence="11">A protein kinase that phosphorylates Ser and Thr residues. Probably acts to suppress the effects of stress linked to accumulation of reactive oxygen species. Probably involved in the extracytoplasmic stress response.</text>
</comment>
<sequence>MSARVDYSHLDPQRVLDALDAVGLRGDGRVLQLNSYENRVFQVFLEEPHQGHSAVVAKFYRPGRWSDAQILEEHAFALELAAAEVPVVPPLALPSATPEVQLLGTPPTLACGFGHRWGVSARCAGREPELEDPAALRQLGRFIGRLHAVGRQRVFEHRHHLHPRADGERALRLLLAGGFVPDTERAPWQQACEQALAAVNAAFDTFTPKAPLQTLRLHGDCHLGNVLWRDGSPHIVDLDDAMQGPAVQDLWMLVSGDHATMAQQLNTLLEGYEQFCDFDERERRLIEPLRTLRMLRHSAWLAERWSDPTFPLNFPFFGTAAYWNQQTTQLREQIEAMAETAALMDNAPEARWHRGGVDEDVSFDGDGFA</sequence>
<evidence type="ECO:0000256" key="3">
    <source>
        <dbReference type="ARBA" id="ARBA00022553"/>
    </source>
</evidence>
<evidence type="ECO:0000256" key="6">
    <source>
        <dbReference type="ARBA" id="ARBA00022741"/>
    </source>
</evidence>
<dbReference type="GO" id="GO:0106310">
    <property type="term" value="F:protein serine kinase activity"/>
    <property type="evidence" value="ECO:0007669"/>
    <property type="project" value="RHEA"/>
</dbReference>
<comment type="subunit">
    <text evidence="11">Monomer.</text>
</comment>
<keyword evidence="6 11" id="KW-0547">Nucleotide-binding</keyword>
<keyword evidence="3 11" id="KW-0597">Phosphoprotein</keyword>
<dbReference type="NCBIfam" id="NF008738">
    <property type="entry name" value="PRK11768.1"/>
    <property type="match status" value="1"/>
</dbReference>
<accession>A0A437RM08</accession>
<protein>
    <recommendedName>
        <fullName evidence="11">Stress response kinase A</fullName>
        <ecNumber evidence="11">2.7.11.1</ecNumber>
    </recommendedName>
    <alternativeName>
        <fullName evidence="11">Serine/threonine-protein kinase SrkA</fullName>
    </alternativeName>
</protein>
<dbReference type="InterPro" id="IPR011009">
    <property type="entry name" value="Kinase-like_dom_sf"/>
</dbReference>
<dbReference type="InterPro" id="IPR002575">
    <property type="entry name" value="Aminoglycoside_PTrfase"/>
</dbReference>
<evidence type="ECO:0000259" key="12">
    <source>
        <dbReference type="Pfam" id="PF01636"/>
    </source>
</evidence>
<keyword evidence="10 11" id="KW-0346">Stress response</keyword>
<proteinExistence type="inferred from homology"/>
<keyword evidence="7 11" id="KW-0418">Kinase</keyword>
<dbReference type="SUPFAM" id="SSF56112">
    <property type="entry name" value="Protein kinase-like (PK-like)"/>
    <property type="match status" value="1"/>
</dbReference>
<keyword evidence="1 11" id="KW-0963">Cytoplasm</keyword>
<comment type="caution">
    <text evidence="13">The sequence shown here is derived from an EMBL/GenBank/DDBJ whole genome shotgun (WGS) entry which is preliminary data.</text>
</comment>
<dbReference type="Gene3D" id="3.30.200.70">
    <property type="match status" value="1"/>
</dbReference>
<evidence type="ECO:0000256" key="11">
    <source>
        <dbReference type="HAMAP-Rule" id="MF_01497"/>
    </source>
</evidence>
<dbReference type="GO" id="GO:0005524">
    <property type="term" value="F:ATP binding"/>
    <property type="evidence" value="ECO:0007669"/>
    <property type="project" value="UniProtKB-UniRule"/>
</dbReference>
<dbReference type="PANTHER" id="PTHR39573:SF1">
    <property type="entry name" value="STRESS RESPONSE KINASE A"/>
    <property type="match status" value="1"/>
</dbReference>
<evidence type="ECO:0000256" key="4">
    <source>
        <dbReference type="ARBA" id="ARBA00022679"/>
    </source>
</evidence>
<dbReference type="EMBL" id="SACR01000002">
    <property type="protein sequence ID" value="RVU47833.1"/>
    <property type="molecule type" value="Genomic_DNA"/>
</dbReference>
<dbReference type="Gene3D" id="1.20.1270.170">
    <property type="match status" value="1"/>
</dbReference>
<dbReference type="EC" id="2.7.11.1" evidence="11"/>
<gene>
    <name evidence="11" type="primary">srkA</name>
    <name evidence="13" type="ORF">EOE66_07295</name>
</gene>
<dbReference type="InterPro" id="IPR032882">
    <property type="entry name" value="SrkA/RdoA"/>
</dbReference>
<keyword evidence="8 11" id="KW-0067">ATP-binding</keyword>
<dbReference type="HAMAP" id="MF_01497">
    <property type="entry name" value="SrkA_kinase"/>
    <property type="match status" value="1"/>
</dbReference>
<comment type="catalytic activity">
    <reaction evidence="11">
        <text>L-threonyl-[protein] + ATP = O-phospho-L-threonyl-[protein] + ADP + H(+)</text>
        <dbReference type="Rhea" id="RHEA:46608"/>
        <dbReference type="Rhea" id="RHEA-COMP:11060"/>
        <dbReference type="Rhea" id="RHEA-COMP:11605"/>
        <dbReference type="ChEBI" id="CHEBI:15378"/>
        <dbReference type="ChEBI" id="CHEBI:30013"/>
        <dbReference type="ChEBI" id="CHEBI:30616"/>
        <dbReference type="ChEBI" id="CHEBI:61977"/>
        <dbReference type="ChEBI" id="CHEBI:456216"/>
        <dbReference type="EC" id="2.7.11.1"/>
    </reaction>
</comment>
<evidence type="ECO:0000313" key="13">
    <source>
        <dbReference type="EMBL" id="RVU47833.1"/>
    </source>
</evidence>
<name>A0A437RM08_9BURK</name>
<comment type="similarity">
    <text evidence="11">Belongs to the SrkA/RdoA protein kinase family.</text>
</comment>
<evidence type="ECO:0000256" key="8">
    <source>
        <dbReference type="ARBA" id="ARBA00022840"/>
    </source>
</evidence>
<evidence type="ECO:0000256" key="10">
    <source>
        <dbReference type="ARBA" id="ARBA00023016"/>
    </source>
</evidence>
<dbReference type="GO" id="GO:0004674">
    <property type="term" value="F:protein serine/threonine kinase activity"/>
    <property type="evidence" value="ECO:0007669"/>
    <property type="project" value="UniProtKB-UniRule"/>
</dbReference>
<dbReference type="Pfam" id="PF01636">
    <property type="entry name" value="APH"/>
    <property type="match status" value="1"/>
</dbReference>
<dbReference type="Proteomes" id="UP000285575">
    <property type="component" value="Unassembled WGS sequence"/>
</dbReference>
<dbReference type="GO" id="GO:0005737">
    <property type="term" value="C:cytoplasm"/>
    <property type="evidence" value="ECO:0007669"/>
    <property type="project" value="UniProtKB-SubCell"/>
</dbReference>
<evidence type="ECO:0000256" key="5">
    <source>
        <dbReference type="ARBA" id="ARBA00022723"/>
    </source>
</evidence>
<evidence type="ECO:0000256" key="2">
    <source>
        <dbReference type="ARBA" id="ARBA00022527"/>
    </source>
</evidence>
<comment type="catalytic activity">
    <reaction evidence="11">
        <text>L-seryl-[protein] + ATP = O-phospho-L-seryl-[protein] + ADP + H(+)</text>
        <dbReference type="Rhea" id="RHEA:17989"/>
        <dbReference type="Rhea" id="RHEA-COMP:9863"/>
        <dbReference type="Rhea" id="RHEA-COMP:11604"/>
        <dbReference type="ChEBI" id="CHEBI:15378"/>
        <dbReference type="ChEBI" id="CHEBI:29999"/>
        <dbReference type="ChEBI" id="CHEBI:30616"/>
        <dbReference type="ChEBI" id="CHEBI:83421"/>
        <dbReference type="ChEBI" id="CHEBI:456216"/>
        <dbReference type="EC" id="2.7.11.1"/>
    </reaction>
</comment>
<comment type="subcellular location">
    <subcellularLocation>
        <location evidence="11">Cytoplasm</location>
    </subcellularLocation>
</comment>